<dbReference type="GO" id="GO:0005737">
    <property type="term" value="C:cytoplasm"/>
    <property type="evidence" value="ECO:0007669"/>
    <property type="project" value="TreeGrafter"/>
</dbReference>
<dbReference type="InterPro" id="IPR029021">
    <property type="entry name" value="Prot-tyrosine_phosphatase-like"/>
</dbReference>
<dbReference type="InterPro" id="IPR020422">
    <property type="entry name" value="TYR_PHOSPHATASE_DUAL_dom"/>
</dbReference>
<dbReference type="Pfam" id="PF00782">
    <property type="entry name" value="DSPc"/>
    <property type="match status" value="1"/>
</dbReference>
<dbReference type="EMBL" id="UZAM01008101">
    <property type="protein sequence ID" value="VDP03244.1"/>
    <property type="molecule type" value="Genomic_DNA"/>
</dbReference>
<evidence type="ECO:0000313" key="4">
    <source>
        <dbReference type="Proteomes" id="UP000270296"/>
    </source>
</evidence>
<dbReference type="PROSITE" id="PS50054">
    <property type="entry name" value="TYR_PHOSPHATASE_DUAL"/>
    <property type="match status" value="1"/>
</dbReference>
<dbReference type="InterPro" id="IPR000387">
    <property type="entry name" value="Tyr_Pase_dom"/>
</dbReference>
<dbReference type="Proteomes" id="UP000270296">
    <property type="component" value="Unassembled WGS sequence"/>
</dbReference>
<organism evidence="5">
    <name type="scientific">Soboliphyme baturini</name>
    <dbReference type="NCBI Taxonomy" id="241478"/>
    <lineage>
        <taxon>Eukaryota</taxon>
        <taxon>Metazoa</taxon>
        <taxon>Ecdysozoa</taxon>
        <taxon>Nematoda</taxon>
        <taxon>Enoplea</taxon>
        <taxon>Dorylaimia</taxon>
        <taxon>Dioctophymatida</taxon>
        <taxon>Dioctophymatoidea</taxon>
        <taxon>Soboliphymatidae</taxon>
        <taxon>Soboliphyme</taxon>
    </lineage>
</organism>
<gene>
    <name evidence="3" type="ORF">SBAD_LOCUS4057</name>
</gene>
<protein>
    <submittedName>
        <fullName evidence="5">Dual specificity protein phosphatase 19</fullName>
    </submittedName>
</protein>
<sequence>MSSLGSQDVAADFELLLANGITHILNVSFDVPNYFENHFTYLHCPLLDDEKFDLTSFLDGCLKFIEDALSSGGSVFVHCNAGISRSVAVAIAYLMHAKRIPFEDAFQHIRACRPRAQPNAGFIAQLQQIEFKPRMKEHC</sequence>
<dbReference type="WBParaSite" id="SBAD_0000423801-mRNA-1">
    <property type="protein sequence ID" value="SBAD_0000423801-mRNA-1"/>
    <property type="gene ID" value="SBAD_0000423801"/>
</dbReference>
<evidence type="ECO:0000313" key="3">
    <source>
        <dbReference type="EMBL" id="VDP03244.1"/>
    </source>
</evidence>
<evidence type="ECO:0000259" key="1">
    <source>
        <dbReference type="PROSITE" id="PS50054"/>
    </source>
</evidence>
<dbReference type="PROSITE" id="PS50056">
    <property type="entry name" value="TYR_PHOSPHATASE_2"/>
    <property type="match status" value="1"/>
</dbReference>
<dbReference type="SMART" id="SM00195">
    <property type="entry name" value="DSPc"/>
    <property type="match status" value="1"/>
</dbReference>
<dbReference type="InterPro" id="IPR000340">
    <property type="entry name" value="Dual-sp_phosphatase_cat-dom"/>
</dbReference>
<dbReference type="InterPro" id="IPR003595">
    <property type="entry name" value="Tyr_Pase_cat"/>
</dbReference>
<dbReference type="GO" id="GO:0008579">
    <property type="term" value="F:JUN kinase phosphatase activity"/>
    <property type="evidence" value="ECO:0007669"/>
    <property type="project" value="TreeGrafter"/>
</dbReference>
<keyword evidence="4" id="KW-1185">Reference proteome</keyword>
<dbReference type="SMART" id="SM00404">
    <property type="entry name" value="PTPc_motif"/>
    <property type="match status" value="1"/>
</dbReference>
<name>A0A183IKB1_9BILA</name>
<dbReference type="CDD" id="cd14498">
    <property type="entry name" value="DSP"/>
    <property type="match status" value="1"/>
</dbReference>
<feature type="domain" description="Tyrosine-protein phosphatase" evidence="1">
    <location>
        <begin position="1"/>
        <end position="135"/>
    </location>
</feature>
<reference evidence="5" key="1">
    <citation type="submission" date="2016-06" db="UniProtKB">
        <authorList>
            <consortium name="WormBaseParasite"/>
        </authorList>
    </citation>
    <scope>IDENTIFICATION</scope>
</reference>
<evidence type="ECO:0000259" key="2">
    <source>
        <dbReference type="PROSITE" id="PS50056"/>
    </source>
</evidence>
<dbReference type="SUPFAM" id="SSF52799">
    <property type="entry name" value="(Phosphotyrosine protein) phosphatases II"/>
    <property type="match status" value="1"/>
</dbReference>
<reference evidence="3 4" key="2">
    <citation type="submission" date="2018-11" db="EMBL/GenBank/DDBJ databases">
        <authorList>
            <consortium name="Pathogen Informatics"/>
        </authorList>
    </citation>
    <scope>NUCLEOTIDE SEQUENCE [LARGE SCALE GENOMIC DNA]</scope>
</reference>
<dbReference type="PANTHER" id="PTHR46377">
    <property type="entry name" value="DUAL SPECIFICITY PROTEIN PHOSPHATASE 19"/>
    <property type="match status" value="1"/>
</dbReference>
<dbReference type="AlphaFoldDB" id="A0A183IKB1"/>
<accession>A0A183IKB1</accession>
<evidence type="ECO:0000313" key="5">
    <source>
        <dbReference type="WBParaSite" id="SBAD_0000423801-mRNA-1"/>
    </source>
</evidence>
<feature type="domain" description="Tyrosine specific protein phosphatases" evidence="2">
    <location>
        <begin position="55"/>
        <end position="114"/>
    </location>
</feature>
<dbReference type="PANTHER" id="PTHR46377:SF1">
    <property type="entry name" value="DUAL SPECIFICITY PROTEIN PHOSPHATASE 19"/>
    <property type="match status" value="1"/>
</dbReference>
<proteinExistence type="predicted"/>
<dbReference type="OrthoDB" id="10252009at2759"/>
<dbReference type="Gene3D" id="3.90.190.10">
    <property type="entry name" value="Protein tyrosine phosphatase superfamily"/>
    <property type="match status" value="1"/>
</dbReference>